<dbReference type="Proteomes" id="UP001420932">
    <property type="component" value="Unassembled WGS sequence"/>
</dbReference>
<organism evidence="2 3">
    <name type="scientific">Stephania yunnanensis</name>
    <dbReference type="NCBI Taxonomy" id="152371"/>
    <lineage>
        <taxon>Eukaryota</taxon>
        <taxon>Viridiplantae</taxon>
        <taxon>Streptophyta</taxon>
        <taxon>Embryophyta</taxon>
        <taxon>Tracheophyta</taxon>
        <taxon>Spermatophyta</taxon>
        <taxon>Magnoliopsida</taxon>
        <taxon>Ranunculales</taxon>
        <taxon>Menispermaceae</taxon>
        <taxon>Menispermoideae</taxon>
        <taxon>Cissampelideae</taxon>
        <taxon>Stephania</taxon>
    </lineage>
</organism>
<dbReference type="PANTHER" id="PTHR33401">
    <property type="entry name" value="LIGHT-HARVESTING COMPLEX-LIKE PROTEIN OHP2, CHLOROPLASTIC"/>
    <property type="match status" value="1"/>
</dbReference>
<proteinExistence type="predicted"/>
<dbReference type="AlphaFoldDB" id="A0AAP0PYX9"/>
<dbReference type="EMBL" id="JBBNAF010000003">
    <property type="protein sequence ID" value="KAK9160570.1"/>
    <property type="molecule type" value="Genomic_DNA"/>
</dbReference>
<dbReference type="PANTHER" id="PTHR33401:SF2">
    <property type="entry name" value="OS03G0138400 PROTEIN"/>
    <property type="match status" value="1"/>
</dbReference>
<protein>
    <submittedName>
        <fullName evidence="2">Uncharacterized protein</fullName>
    </submittedName>
</protein>
<comment type="caution">
    <text evidence="2">The sequence shown here is derived from an EMBL/GenBank/DDBJ whole genome shotgun (WGS) entry which is preliminary data.</text>
</comment>
<feature type="region of interest" description="Disordered" evidence="1">
    <location>
        <begin position="72"/>
        <end position="110"/>
    </location>
</feature>
<evidence type="ECO:0000256" key="1">
    <source>
        <dbReference type="SAM" id="MobiDB-lite"/>
    </source>
</evidence>
<feature type="region of interest" description="Disordered" evidence="1">
    <location>
        <begin position="39"/>
        <end position="60"/>
    </location>
</feature>
<feature type="compositionally biased region" description="Basic and acidic residues" evidence="1">
    <location>
        <begin position="99"/>
        <end position="110"/>
    </location>
</feature>
<gene>
    <name evidence="2" type="ORF">Syun_006911</name>
</gene>
<sequence>METDGKARGDCEVDPSGELELDKFNPCLNGAEEECSSLLSPRRCGMSEKPKRSRRKVQWNDKNGDKLVEVLEFQPREGERRRRAIGRGRGGPSREEDEQNRRASREEDEHRENCCLVFVLMGGVKW</sequence>
<evidence type="ECO:0000313" key="3">
    <source>
        <dbReference type="Proteomes" id="UP001420932"/>
    </source>
</evidence>
<keyword evidence="3" id="KW-1185">Reference proteome</keyword>
<evidence type="ECO:0000313" key="2">
    <source>
        <dbReference type="EMBL" id="KAK9160570.1"/>
    </source>
</evidence>
<reference evidence="2 3" key="1">
    <citation type="submission" date="2024-01" db="EMBL/GenBank/DDBJ databases">
        <title>Genome assemblies of Stephania.</title>
        <authorList>
            <person name="Yang L."/>
        </authorList>
    </citation>
    <scope>NUCLEOTIDE SEQUENCE [LARGE SCALE GENOMIC DNA]</scope>
    <source>
        <strain evidence="2">YNDBR</strain>
        <tissue evidence="2">Leaf</tissue>
    </source>
</reference>
<name>A0AAP0PYX9_9MAGN</name>
<accession>A0AAP0PYX9</accession>